<gene>
    <name evidence="2" type="ORF">LCGC14_0413550</name>
</gene>
<sequence length="729" mass="79241">MSCSPNDNSINVPTNPGNPFPGLGIPFSPLQIPLPDIDLPTDLIEDFLDLLKQLGALFPSGLFKPNPDFGMSGILDFIANLLSQLAPFLSFYNFIMAALNLIICIIEVLCAIPNPFAVASKLKRLFSECLPPFLNLFPWLALIAMILALLLLILALIIYIIETIIAIIKEIIKNLIALVNVQTLNDVTAALAIVQKIASLLCLIENILAILLAIAAIMAVIQALMAFSGTSICADEDGEGCCPLEICPPFIKENFEIAVTNGEFVYHRRVGLNVTDIPGIPAELAEALSASIAPKREERWQLFDTDPDPELPIKLIITDSLPALSALSFFGPQIFYPEQSFDVDTPPTRSPYTVDMRMFIDPGVFHPTDTGGARFMRINDCIVVRKPYVGEITFNALTVFGITIPTFNDTTGTFNLEGGQVFEDDGETPFEVEGTVGSLTVMTQASLNDFIFAEPTTVTPSVDDGYRITDVEFVWKPNHPALAGHYLITVGCFPEVNLEKAALNAFITAEGTDAILDRLDDAPDGVLVPSIGILPNVIGAQQCVQTALDTLRTNITVETAAQFQATMETCLNDLKDQTTAVFCDAFISAVSQFKSTFSIDTDVQFTTRPIIIAVILRDAGGTNIATNIPEECLDGILDKLHVLATFGEAARFTYDRENIRFLSELTSNVSGGGELTIIFDGNIFSTFNESTDFDVPSSITEDMLTYTFVDAAAEPAKRRDVIDVAQDGS</sequence>
<proteinExistence type="predicted"/>
<feature type="transmembrane region" description="Helical" evidence="1">
    <location>
        <begin position="136"/>
        <end position="161"/>
    </location>
</feature>
<reference evidence="2" key="1">
    <citation type="journal article" date="2015" name="Nature">
        <title>Complex archaea that bridge the gap between prokaryotes and eukaryotes.</title>
        <authorList>
            <person name="Spang A."/>
            <person name="Saw J.H."/>
            <person name="Jorgensen S.L."/>
            <person name="Zaremba-Niedzwiedzka K."/>
            <person name="Martijn J."/>
            <person name="Lind A.E."/>
            <person name="van Eijk R."/>
            <person name="Schleper C."/>
            <person name="Guy L."/>
            <person name="Ettema T.J."/>
        </authorList>
    </citation>
    <scope>NUCLEOTIDE SEQUENCE</scope>
</reference>
<dbReference type="AlphaFoldDB" id="A0A0F9W239"/>
<organism evidence="2">
    <name type="scientific">marine sediment metagenome</name>
    <dbReference type="NCBI Taxonomy" id="412755"/>
    <lineage>
        <taxon>unclassified sequences</taxon>
        <taxon>metagenomes</taxon>
        <taxon>ecological metagenomes</taxon>
    </lineage>
</organism>
<feature type="transmembrane region" description="Helical" evidence="1">
    <location>
        <begin position="91"/>
        <end position="116"/>
    </location>
</feature>
<evidence type="ECO:0000313" key="2">
    <source>
        <dbReference type="EMBL" id="KKN72143.1"/>
    </source>
</evidence>
<feature type="transmembrane region" description="Helical" evidence="1">
    <location>
        <begin position="206"/>
        <end position="227"/>
    </location>
</feature>
<comment type="caution">
    <text evidence="2">The sequence shown here is derived from an EMBL/GenBank/DDBJ whole genome shotgun (WGS) entry which is preliminary data.</text>
</comment>
<keyword evidence="1" id="KW-0472">Membrane</keyword>
<evidence type="ECO:0000256" key="1">
    <source>
        <dbReference type="SAM" id="Phobius"/>
    </source>
</evidence>
<keyword evidence="1" id="KW-1133">Transmembrane helix</keyword>
<name>A0A0F9W239_9ZZZZ</name>
<protein>
    <submittedName>
        <fullName evidence="2">Uncharacterized protein</fullName>
    </submittedName>
</protein>
<dbReference type="EMBL" id="LAZR01000368">
    <property type="protein sequence ID" value="KKN72143.1"/>
    <property type="molecule type" value="Genomic_DNA"/>
</dbReference>
<keyword evidence="1" id="KW-0812">Transmembrane</keyword>
<accession>A0A0F9W239</accession>